<comment type="similarity">
    <text evidence="2">Belongs to the sodium:solute symporter (SSF) (TC 2.A.21) family.</text>
</comment>
<reference evidence="13" key="1">
    <citation type="submission" date="2013-12" db="EMBL/GenBank/DDBJ databases">
        <title>A Varibaculum cambriense genome reconstructed from a premature infant gut community with otherwise low bacterial novelty that shifts toward anaerobic metabolism during the third week of life.</title>
        <authorList>
            <person name="Brown C.T."/>
            <person name="Sharon I."/>
            <person name="Thomas B.C."/>
            <person name="Castelle C.J."/>
            <person name="Morowitz M.J."/>
            <person name="Banfield J.F."/>
        </authorList>
    </citation>
    <scope>NUCLEOTIDE SEQUENCE</scope>
</reference>
<dbReference type="InterPro" id="IPR038377">
    <property type="entry name" value="Na/Glc_symporter_sf"/>
</dbReference>
<dbReference type="InterPro" id="IPR001734">
    <property type="entry name" value="Na/solute_symporter"/>
</dbReference>
<keyword evidence="7 12" id="KW-1133">Transmembrane helix</keyword>
<keyword evidence="6" id="KW-0769">Symport</keyword>
<comment type="subcellular location">
    <subcellularLocation>
        <location evidence="1">Cell membrane</location>
        <topology evidence="1">Multi-pass membrane protein</topology>
    </subcellularLocation>
</comment>
<keyword evidence="10 12" id="KW-0472">Membrane</keyword>
<sequence length="94" mass="10237">IFFLIYTSSGFVAGGKLFNTIFGLDYTVSLFITAGIVVFYTFLGGFLAVSWTDCIQGALMFFAILAVPITAAMYMGGPIETFQLIQHEFPQGLS</sequence>
<dbReference type="Gene3D" id="1.20.1730.10">
    <property type="entry name" value="Sodium/glucose cotransporter"/>
    <property type="match status" value="1"/>
</dbReference>
<keyword evidence="8" id="KW-0915">Sodium</keyword>
<keyword evidence="5 12" id="KW-0812">Transmembrane</keyword>
<dbReference type="AlphaFoldDB" id="W1YEN1"/>
<dbReference type="Pfam" id="PF00474">
    <property type="entry name" value="SSF"/>
    <property type="match status" value="1"/>
</dbReference>
<dbReference type="PANTHER" id="PTHR48086">
    <property type="entry name" value="SODIUM/PROLINE SYMPORTER-RELATED"/>
    <property type="match status" value="1"/>
</dbReference>
<evidence type="ECO:0000256" key="3">
    <source>
        <dbReference type="ARBA" id="ARBA00022448"/>
    </source>
</evidence>
<keyword evidence="4" id="KW-1003">Cell membrane</keyword>
<dbReference type="PROSITE" id="PS50283">
    <property type="entry name" value="NA_SOLUT_SYMP_3"/>
    <property type="match status" value="1"/>
</dbReference>
<dbReference type="PROSITE" id="PS00456">
    <property type="entry name" value="NA_SOLUT_SYMP_1"/>
    <property type="match status" value="1"/>
</dbReference>
<dbReference type="GO" id="GO:0005886">
    <property type="term" value="C:plasma membrane"/>
    <property type="evidence" value="ECO:0007669"/>
    <property type="project" value="UniProtKB-SubCell"/>
</dbReference>
<evidence type="ECO:0000256" key="5">
    <source>
        <dbReference type="ARBA" id="ARBA00022692"/>
    </source>
</evidence>
<protein>
    <submittedName>
        <fullName evidence="13">Sodium/proline symporter</fullName>
    </submittedName>
</protein>
<organism evidence="13">
    <name type="scientific">human gut metagenome</name>
    <dbReference type="NCBI Taxonomy" id="408170"/>
    <lineage>
        <taxon>unclassified sequences</taxon>
        <taxon>metagenomes</taxon>
        <taxon>organismal metagenomes</taxon>
    </lineage>
</organism>
<evidence type="ECO:0000256" key="11">
    <source>
        <dbReference type="ARBA" id="ARBA00023201"/>
    </source>
</evidence>
<gene>
    <name evidence="13" type="ORF">Q604_UNBC05280G0001</name>
</gene>
<evidence type="ECO:0000256" key="10">
    <source>
        <dbReference type="ARBA" id="ARBA00023136"/>
    </source>
</evidence>
<feature type="non-terminal residue" evidence="13">
    <location>
        <position position="94"/>
    </location>
</feature>
<comment type="caution">
    <text evidence="13">The sequence shown here is derived from an EMBL/GenBank/DDBJ whole genome shotgun (WGS) entry which is preliminary data.</text>
</comment>
<dbReference type="EMBL" id="AZMM01005280">
    <property type="protein sequence ID" value="ETJ40796.1"/>
    <property type="molecule type" value="Genomic_DNA"/>
</dbReference>
<evidence type="ECO:0000256" key="6">
    <source>
        <dbReference type="ARBA" id="ARBA00022847"/>
    </source>
</evidence>
<dbReference type="InterPro" id="IPR050277">
    <property type="entry name" value="Sodium:Solute_Symporter"/>
</dbReference>
<keyword evidence="3" id="KW-0813">Transport</keyword>
<name>W1YEN1_9ZZZZ</name>
<dbReference type="GO" id="GO:0015193">
    <property type="term" value="F:L-proline transmembrane transporter activity"/>
    <property type="evidence" value="ECO:0007669"/>
    <property type="project" value="TreeGrafter"/>
</dbReference>
<accession>W1YEN1</accession>
<evidence type="ECO:0000256" key="7">
    <source>
        <dbReference type="ARBA" id="ARBA00022989"/>
    </source>
</evidence>
<evidence type="ECO:0000256" key="8">
    <source>
        <dbReference type="ARBA" id="ARBA00023053"/>
    </source>
</evidence>
<feature type="non-terminal residue" evidence="13">
    <location>
        <position position="1"/>
    </location>
</feature>
<feature type="transmembrane region" description="Helical" evidence="12">
    <location>
        <begin position="26"/>
        <end position="51"/>
    </location>
</feature>
<evidence type="ECO:0000313" key="13">
    <source>
        <dbReference type="EMBL" id="ETJ40796.1"/>
    </source>
</evidence>
<keyword evidence="9" id="KW-0406">Ion transport</keyword>
<feature type="transmembrane region" description="Helical" evidence="12">
    <location>
        <begin position="58"/>
        <end position="76"/>
    </location>
</feature>
<keyword evidence="11" id="KW-0739">Sodium transport</keyword>
<evidence type="ECO:0000256" key="2">
    <source>
        <dbReference type="ARBA" id="ARBA00006434"/>
    </source>
</evidence>
<dbReference type="PANTHER" id="PTHR48086:SF3">
    <property type="entry name" value="SODIUM_PROLINE SYMPORTER"/>
    <property type="match status" value="1"/>
</dbReference>
<dbReference type="InterPro" id="IPR018212">
    <property type="entry name" value="Na/solute_symporter_CS"/>
</dbReference>
<evidence type="ECO:0000256" key="1">
    <source>
        <dbReference type="ARBA" id="ARBA00004651"/>
    </source>
</evidence>
<dbReference type="GO" id="GO:0005298">
    <property type="term" value="F:proline:sodium symporter activity"/>
    <property type="evidence" value="ECO:0007669"/>
    <property type="project" value="TreeGrafter"/>
</dbReference>
<proteinExistence type="inferred from homology"/>
<dbReference type="GO" id="GO:0015824">
    <property type="term" value="P:proline transport"/>
    <property type="evidence" value="ECO:0007669"/>
    <property type="project" value="TreeGrafter"/>
</dbReference>
<evidence type="ECO:0000256" key="12">
    <source>
        <dbReference type="SAM" id="Phobius"/>
    </source>
</evidence>
<evidence type="ECO:0000256" key="9">
    <source>
        <dbReference type="ARBA" id="ARBA00023065"/>
    </source>
</evidence>
<evidence type="ECO:0000256" key="4">
    <source>
        <dbReference type="ARBA" id="ARBA00022475"/>
    </source>
</evidence>